<dbReference type="AlphaFoldDB" id="A0A8T0I373"/>
<organism evidence="2 3">
    <name type="scientific">Ceratodon purpureus</name>
    <name type="common">Fire moss</name>
    <name type="synonym">Dicranum purpureum</name>
    <dbReference type="NCBI Taxonomy" id="3225"/>
    <lineage>
        <taxon>Eukaryota</taxon>
        <taxon>Viridiplantae</taxon>
        <taxon>Streptophyta</taxon>
        <taxon>Embryophyta</taxon>
        <taxon>Bryophyta</taxon>
        <taxon>Bryophytina</taxon>
        <taxon>Bryopsida</taxon>
        <taxon>Dicranidae</taxon>
        <taxon>Pseudoditrichales</taxon>
        <taxon>Ditrichaceae</taxon>
        <taxon>Ceratodon</taxon>
    </lineage>
</organism>
<accession>A0A8T0I373</accession>
<evidence type="ECO:0000256" key="1">
    <source>
        <dbReference type="SAM" id="SignalP"/>
    </source>
</evidence>
<name>A0A8T0I373_CERPU</name>
<feature type="chain" id="PRO_5035882242" evidence="1">
    <location>
        <begin position="35"/>
        <end position="49"/>
    </location>
</feature>
<dbReference type="Proteomes" id="UP000822688">
    <property type="component" value="Chromosome 5"/>
</dbReference>
<evidence type="ECO:0000313" key="3">
    <source>
        <dbReference type="Proteomes" id="UP000822688"/>
    </source>
</evidence>
<evidence type="ECO:0000313" key="2">
    <source>
        <dbReference type="EMBL" id="KAG0577566.1"/>
    </source>
</evidence>
<dbReference type="EMBL" id="CM026425">
    <property type="protein sequence ID" value="KAG0577566.1"/>
    <property type="molecule type" value="Genomic_DNA"/>
</dbReference>
<gene>
    <name evidence="2" type="ORF">KC19_5G165300</name>
</gene>
<keyword evidence="1" id="KW-0732">Signal</keyword>
<sequence>MKNINGTKPKLRRPKTTLLFLITRLTLPLSYVKATCCDPLSFNPLPSPC</sequence>
<proteinExistence type="predicted"/>
<reference evidence="2" key="1">
    <citation type="submission" date="2020-06" db="EMBL/GenBank/DDBJ databases">
        <title>WGS assembly of Ceratodon purpureus strain R40.</title>
        <authorList>
            <person name="Carey S.B."/>
            <person name="Jenkins J."/>
            <person name="Shu S."/>
            <person name="Lovell J.T."/>
            <person name="Sreedasyam A."/>
            <person name="Maumus F."/>
            <person name="Tiley G.P."/>
            <person name="Fernandez-Pozo N."/>
            <person name="Barry K."/>
            <person name="Chen C."/>
            <person name="Wang M."/>
            <person name="Lipzen A."/>
            <person name="Daum C."/>
            <person name="Saski C.A."/>
            <person name="Payton A.C."/>
            <person name="Mcbreen J.C."/>
            <person name="Conrad R.E."/>
            <person name="Kollar L.M."/>
            <person name="Olsson S."/>
            <person name="Huttunen S."/>
            <person name="Landis J.B."/>
            <person name="Wickett N.J."/>
            <person name="Johnson M.G."/>
            <person name="Rensing S.A."/>
            <person name="Grimwood J."/>
            <person name="Schmutz J."/>
            <person name="Mcdaniel S.F."/>
        </authorList>
    </citation>
    <scope>NUCLEOTIDE SEQUENCE</scope>
    <source>
        <strain evidence="2">R40</strain>
    </source>
</reference>
<feature type="signal peptide" evidence="1">
    <location>
        <begin position="1"/>
        <end position="34"/>
    </location>
</feature>
<comment type="caution">
    <text evidence="2">The sequence shown here is derived from an EMBL/GenBank/DDBJ whole genome shotgun (WGS) entry which is preliminary data.</text>
</comment>
<protein>
    <submittedName>
        <fullName evidence="2">Uncharacterized protein</fullName>
    </submittedName>
</protein>
<keyword evidence="3" id="KW-1185">Reference proteome</keyword>